<keyword evidence="2" id="KW-0813">Transport</keyword>
<organism evidence="10 11">
    <name type="scientific">Prymnesium parvum</name>
    <name type="common">Toxic golden alga</name>
    <dbReference type="NCBI Taxonomy" id="97485"/>
    <lineage>
        <taxon>Eukaryota</taxon>
        <taxon>Haptista</taxon>
        <taxon>Haptophyta</taxon>
        <taxon>Prymnesiophyceae</taxon>
        <taxon>Prymnesiales</taxon>
        <taxon>Prymnesiaceae</taxon>
        <taxon>Prymnesium</taxon>
    </lineage>
</organism>
<evidence type="ECO:0000256" key="8">
    <source>
        <dbReference type="PIRNR" id="PIRNR023381"/>
    </source>
</evidence>
<evidence type="ECO:0000313" key="10">
    <source>
        <dbReference type="EMBL" id="KAL1528835.1"/>
    </source>
</evidence>
<keyword evidence="5 8" id="KW-1133">Transmembrane helix</keyword>
<evidence type="ECO:0000256" key="7">
    <source>
        <dbReference type="ARBA" id="ARBA00038475"/>
    </source>
</evidence>
<keyword evidence="11" id="KW-1185">Reference proteome</keyword>
<dbReference type="SMART" id="SM00679">
    <property type="entry name" value="CTNS"/>
    <property type="match status" value="2"/>
</dbReference>
<comment type="caution">
    <text evidence="10">The sequence shown here is derived from an EMBL/GenBank/DDBJ whole genome shotgun (WGS) entry which is preliminary data.</text>
</comment>
<keyword evidence="6 8" id="KW-0472">Membrane</keyword>
<feature type="transmembrane region" description="Helical" evidence="9">
    <location>
        <begin position="229"/>
        <end position="254"/>
    </location>
</feature>
<evidence type="ECO:0000256" key="6">
    <source>
        <dbReference type="ARBA" id="ARBA00023136"/>
    </source>
</evidence>
<protein>
    <recommendedName>
        <fullName evidence="8">Mannose-P-dolichol utilization defect 1 protein homolog</fullName>
    </recommendedName>
</protein>
<comment type="similarity">
    <text evidence="7 8">Belongs to the MPDU1 (TC 2.A.43.3) family.</text>
</comment>
<evidence type="ECO:0000256" key="1">
    <source>
        <dbReference type="ARBA" id="ARBA00004141"/>
    </source>
</evidence>
<keyword evidence="3 8" id="KW-0812">Transmembrane</keyword>
<dbReference type="Proteomes" id="UP001515480">
    <property type="component" value="Unassembled WGS sequence"/>
</dbReference>
<evidence type="ECO:0000256" key="4">
    <source>
        <dbReference type="ARBA" id="ARBA00022737"/>
    </source>
</evidence>
<dbReference type="Gene3D" id="1.20.1280.290">
    <property type="match status" value="2"/>
</dbReference>
<sequence length="264" mass="28112">MTECASLATLLNGLLSGKVVEILPEPIGTLPSVCAKVLVSQVLGYAIVTGSALVKLPQFIKIARAQSAEGLSLSSMIMEMCASISLFCYYIALGYPFSTWGENFFLFFQNIALTLLVLHYSVGLASGKSVVTILFCGMLGAVLYRRSIPDVTLPSWLCSTLNLPRCSVTCEDMAGGLPSVLLLLGRIPQIVQNVKQGHAGQLALITYLMNTLGCIARIFTTLQQLNDPITLFTVTTAAVQNAVLLAQIILLGSAPPAAAGKKRE</sequence>
<evidence type="ECO:0000256" key="9">
    <source>
        <dbReference type="SAM" id="Phobius"/>
    </source>
</evidence>
<proteinExistence type="inferred from homology"/>
<accession>A0AB34K837</accession>
<dbReference type="PANTHER" id="PTHR12226">
    <property type="entry name" value="MANNOSE-P-DOLICHOL UTILIZATION DEFECT 1 LEC35 -RELATED"/>
    <property type="match status" value="1"/>
</dbReference>
<dbReference type="PANTHER" id="PTHR12226:SF2">
    <property type="entry name" value="MANNOSE-P-DOLICHOL UTILIZATION DEFECT 1 PROTEIN"/>
    <property type="match status" value="1"/>
</dbReference>
<dbReference type="InterPro" id="IPR006603">
    <property type="entry name" value="PQ-loop_rpt"/>
</dbReference>
<gene>
    <name evidence="10" type="ORF">AB1Y20_010158</name>
</gene>
<dbReference type="PIRSF" id="PIRSF023381">
    <property type="entry name" value="MannP-dilichol_defect-1p"/>
    <property type="match status" value="1"/>
</dbReference>
<evidence type="ECO:0000256" key="2">
    <source>
        <dbReference type="ARBA" id="ARBA00022448"/>
    </source>
</evidence>
<dbReference type="AlphaFoldDB" id="A0AB34K837"/>
<dbReference type="Pfam" id="PF04193">
    <property type="entry name" value="PQ-loop"/>
    <property type="match status" value="2"/>
</dbReference>
<dbReference type="FunFam" id="1.20.1280.290:FF:000006">
    <property type="entry name" value="mannose-P-dolichol utilization defect 1 protein"/>
    <property type="match status" value="1"/>
</dbReference>
<name>A0AB34K837_PRYPA</name>
<reference evidence="10 11" key="1">
    <citation type="journal article" date="2024" name="Science">
        <title>Giant polyketide synthase enzymes in the biosynthesis of giant marine polyether toxins.</title>
        <authorList>
            <person name="Fallon T.R."/>
            <person name="Shende V.V."/>
            <person name="Wierzbicki I.H."/>
            <person name="Pendleton A.L."/>
            <person name="Watervoot N.F."/>
            <person name="Auber R.P."/>
            <person name="Gonzalez D.J."/>
            <person name="Wisecaver J.H."/>
            <person name="Moore B.S."/>
        </authorList>
    </citation>
    <scope>NUCLEOTIDE SEQUENCE [LARGE SCALE GENOMIC DNA]</scope>
    <source>
        <strain evidence="10 11">12B1</strain>
    </source>
</reference>
<evidence type="ECO:0000256" key="5">
    <source>
        <dbReference type="ARBA" id="ARBA00022989"/>
    </source>
</evidence>
<evidence type="ECO:0000313" key="11">
    <source>
        <dbReference type="Proteomes" id="UP001515480"/>
    </source>
</evidence>
<dbReference type="EMBL" id="JBGBPQ010000002">
    <property type="protein sequence ID" value="KAL1528835.1"/>
    <property type="molecule type" value="Genomic_DNA"/>
</dbReference>
<keyword evidence="4" id="KW-0677">Repeat</keyword>
<feature type="transmembrane region" description="Helical" evidence="9">
    <location>
        <begin position="129"/>
        <end position="147"/>
    </location>
</feature>
<evidence type="ECO:0000256" key="3">
    <source>
        <dbReference type="ARBA" id="ARBA00022692"/>
    </source>
</evidence>
<dbReference type="GO" id="GO:0016020">
    <property type="term" value="C:membrane"/>
    <property type="evidence" value="ECO:0007669"/>
    <property type="project" value="UniProtKB-SubCell"/>
</dbReference>
<dbReference type="InterPro" id="IPR016817">
    <property type="entry name" value="MannP-dilichol_defect-1"/>
</dbReference>
<comment type="subcellular location">
    <subcellularLocation>
        <location evidence="1 8">Membrane</location>
        <topology evidence="1 8">Multi-pass membrane protein</topology>
    </subcellularLocation>
</comment>